<comment type="caution">
    <text evidence="2">The sequence shown here is derived from an EMBL/GenBank/DDBJ whole genome shotgun (WGS) entry which is preliminary data.</text>
</comment>
<gene>
    <name evidence="2" type="ORF">HXX76_006945</name>
</gene>
<feature type="region of interest" description="Disordered" evidence="1">
    <location>
        <begin position="277"/>
        <end position="315"/>
    </location>
</feature>
<evidence type="ECO:0000313" key="2">
    <source>
        <dbReference type="EMBL" id="KAG2435749.1"/>
    </source>
</evidence>
<feature type="compositionally biased region" description="Basic and acidic residues" evidence="1">
    <location>
        <begin position="1"/>
        <end position="11"/>
    </location>
</feature>
<name>A0A835W3I4_CHLIN</name>
<feature type="region of interest" description="Disordered" evidence="1">
    <location>
        <begin position="448"/>
        <end position="487"/>
    </location>
</feature>
<dbReference type="Proteomes" id="UP000650467">
    <property type="component" value="Unassembled WGS sequence"/>
</dbReference>
<reference evidence="2" key="1">
    <citation type="journal article" date="2020" name="bioRxiv">
        <title>Comparative genomics of Chlamydomonas.</title>
        <authorList>
            <person name="Craig R.J."/>
            <person name="Hasan A.R."/>
            <person name="Ness R.W."/>
            <person name="Keightley P.D."/>
        </authorList>
    </citation>
    <scope>NUCLEOTIDE SEQUENCE</scope>
    <source>
        <strain evidence="2">SAG 7.73</strain>
    </source>
</reference>
<feature type="compositionally biased region" description="Acidic residues" evidence="1">
    <location>
        <begin position="460"/>
        <end position="469"/>
    </location>
</feature>
<protein>
    <submittedName>
        <fullName evidence="2">Uncharacterized protein</fullName>
    </submittedName>
</protein>
<feature type="compositionally biased region" description="Gly residues" evidence="1">
    <location>
        <begin position="283"/>
        <end position="312"/>
    </location>
</feature>
<feature type="region of interest" description="Disordered" evidence="1">
    <location>
        <begin position="192"/>
        <end position="240"/>
    </location>
</feature>
<feature type="region of interest" description="Disordered" evidence="1">
    <location>
        <begin position="1"/>
        <end position="20"/>
    </location>
</feature>
<evidence type="ECO:0000256" key="1">
    <source>
        <dbReference type="SAM" id="MobiDB-lite"/>
    </source>
</evidence>
<dbReference type="AlphaFoldDB" id="A0A835W3I4"/>
<dbReference type="OrthoDB" id="10670865at2759"/>
<feature type="compositionally biased region" description="Acidic residues" evidence="1">
    <location>
        <begin position="206"/>
        <end position="216"/>
    </location>
</feature>
<proteinExistence type="predicted"/>
<keyword evidence="3" id="KW-1185">Reference proteome</keyword>
<accession>A0A835W3I4</accession>
<sequence>MTERMERSAERSRKRSEKRTEKRLELLEQAQIRSVELLMLPYLKRKLGERAGQWTVFTHARSIVAVLLPGPQRSEADMAGAVAALVDWLAEEDRGFLAVLVAEMQVQIALLKRSGLEQAEGKLAEVLVSAHSELVERLPVPWARAASAGVGSAPRPSAPHACTNTGAAAPPLLPDLATDALRLIGAARQVREADRRSRGVGGSTSSDDDEPDDEEQPLGWDAASRLDEWSPPGAGARNSGAMYGRLQKYLRGTPDERRRLLQHELCMPALSSLQPSVSVLGSRSGGGASESQASGGGASGGRPSGGGGGGGFCPSPAVSELEVDSLSLRAFRDWAELTVVEAKTSGKVDQPAKALANYLLPALERSMERSMERSRKRSEKRLERMEQAQQADVAGAAAARGGWLAEEDRGFPAARVAEVWRSSGSGGAAASARLAGLIRAARQVREANCRSRGVGGSTSSDDDEPDEEQPQGWDAASSLDEWSPPAAGSKELAPAIILQLTRSATVLMCAYHVMHARSAACRKQLPDDVKARGVVAWAGGRIGGLWPIA</sequence>
<organism evidence="2 3">
    <name type="scientific">Chlamydomonas incerta</name>
    <dbReference type="NCBI Taxonomy" id="51695"/>
    <lineage>
        <taxon>Eukaryota</taxon>
        <taxon>Viridiplantae</taxon>
        <taxon>Chlorophyta</taxon>
        <taxon>core chlorophytes</taxon>
        <taxon>Chlorophyceae</taxon>
        <taxon>CS clade</taxon>
        <taxon>Chlamydomonadales</taxon>
        <taxon>Chlamydomonadaceae</taxon>
        <taxon>Chlamydomonas</taxon>
    </lineage>
</organism>
<dbReference type="EMBL" id="JAEHOC010000014">
    <property type="protein sequence ID" value="KAG2435749.1"/>
    <property type="molecule type" value="Genomic_DNA"/>
</dbReference>
<evidence type="ECO:0000313" key="3">
    <source>
        <dbReference type="Proteomes" id="UP000650467"/>
    </source>
</evidence>
<feature type="region of interest" description="Disordered" evidence="1">
    <location>
        <begin position="367"/>
        <end position="394"/>
    </location>
</feature>